<dbReference type="InterPro" id="IPR013215">
    <property type="entry name" value="Cbl-indep_Met_Synth_N"/>
</dbReference>
<evidence type="ECO:0000256" key="12">
    <source>
        <dbReference type="PIRSR" id="PIRSR000382-2"/>
    </source>
</evidence>
<keyword evidence="5" id="KW-0489">Methyltransferase</keyword>
<evidence type="ECO:0000256" key="9">
    <source>
        <dbReference type="ARBA" id="ARBA00022833"/>
    </source>
</evidence>
<gene>
    <name evidence="16" type="ORF">RMAR0315_LOCUS5642</name>
</gene>
<evidence type="ECO:0000256" key="10">
    <source>
        <dbReference type="ARBA" id="ARBA00023167"/>
    </source>
</evidence>
<evidence type="ECO:0000256" key="2">
    <source>
        <dbReference type="ARBA" id="ARBA00004681"/>
    </source>
</evidence>
<name>A0A7S0BJ74_9RHOD</name>
<dbReference type="InterPro" id="IPR002629">
    <property type="entry name" value="Met_Synth_C/arc"/>
</dbReference>
<feature type="binding site" evidence="12">
    <location>
        <position position="741"/>
    </location>
    <ligand>
        <name>Zn(2+)</name>
        <dbReference type="ChEBI" id="CHEBI:29105"/>
        <label>1</label>
        <note>catalytic</note>
    </ligand>
</feature>
<dbReference type="GO" id="GO:0032259">
    <property type="term" value="P:methylation"/>
    <property type="evidence" value="ECO:0007669"/>
    <property type="project" value="UniProtKB-KW"/>
</dbReference>
<dbReference type="NCBIfam" id="NF003556">
    <property type="entry name" value="PRK05222.1"/>
    <property type="match status" value="1"/>
</dbReference>
<feature type="binding site" evidence="12">
    <location>
        <position position="656"/>
    </location>
    <ligand>
        <name>Zn(2+)</name>
        <dbReference type="ChEBI" id="CHEBI:29105"/>
        <label>1</label>
        <note>catalytic</note>
    </ligand>
</feature>
<evidence type="ECO:0000256" key="8">
    <source>
        <dbReference type="ARBA" id="ARBA00022723"/>
    </source>
</evidence>
<dbReference type="Gene3D" id="3.20.20.210">
    <property type="match status" value="2"/>
</dbReference>
<dbReference type="PANTHER" id="PTHR30519">
    <property type="entry name" value="5-METHYLTETRAHYDROPTEROYLTRIGLUTAMATE--HOMOCYSTEINE METHYLTRANSFERASE"/>
    <property type="match status" value="1"/>
</dbReference>
<evidence type="ECO:0000259" key="15">
    <source>
        <dbReference type="Pfam" id="PF08267"/>
    </source>
</evidence>
<feature type="binding site" evidence="11">
    <location>
        <begin position="446"/>
        <end position="448"/>
    </location>
    <ligand>
        <name>L-methionine</name>
        <dbReference type="ChEBI" id="CHEBI:57844"/>
    </ligand>
</feature>
<reference evidence="16" key="1">
    <citation type="submission" date="2021-01" db="EMBL/GenBank/DDBJ databases">
        <authorList>
            <person name="Corre E."/>
            <person name="Pelletier E."/>
            <person name="Niang G."/>
            <person name="Scheremetjew M."/>
            <person name="Finn R."/>
            <person name="Kale V."/>
            <person name="Holt S."/>
            <person name="Cochrane G."/>
            <person name="Meng A."/>
            <person name="Brown T."/>
            <person name="Cohen L."/>
        </authorList>
    </citation>
    <scope>NUCLEOTIDE SEQUENCE</scope>
    <source>
        <strain evidence="16">UTEX LB 2760</strain>
    </source>
</reference>
<organism evidence="16">
    <name type="scientific">Rhodosorus marinus</name>
    <dbReference type="NCBI Taxonomy" id="101924"/>
    <lineage>
        <taxon>Eukaryota</taxon>
        <taxon>Rhodophyta</taxon>
        <taxon>Stylonematophyceae</taxon>
        <taxon>Stylonematales</taxon>
        <taxon>Stylonemataceae</taxon>
        <taxon>Rhodosorus</taxon>
    </lineage>
</organism>
<comment type="similarity">
    <text evidence="3">Belongs to the vitamin-B12 independent methionine synthase family.</text>
</comment>
<feature type="binding site" evidence="12">
    <location>
        <position position="680"/>
    </location>
    <ligand>
        <name>Zn(2+)</name>
        <dbReference type="ChEBI" id="CHEBI:29105"/>
        <label>1</label>
        <note>catalytic</note>
    </ligand>
</feature>
<feature type="binding site" evidence="11">
    <location>
        <begin position="530"/>
        <end position="531"/>
    </location>
    <ligand>
        <name>5-methyltetrahydropteroyltri-L-glutamate</name>
        <dbReference type="ChEBI" id="CHEBI:58207"/>
    </ligand>
</feature>
<keyword evidence="7" id="KW-0808">Transferase</keyword>
<evidence type="ECO:0000256" key="5">
    <source>
        <dbReference type="ARBA" id="ARBA00022603"/>
    </source>
</evidence>
<accession>A0A7S0BJ74</accession>
<dbReference type="GO" id="GO:0009086">
    <property type="term" value="P:methionine biosynthetic process"/>
    <property type="evidence" value="ECO:0007669"/>
    <property type="project" value="UniProtKB-KW"/>
</dbReference>
<comment type="pathway">
    <text evidence="2">Amino-acid biosynthesis; L-methionine biosynthesis via de novo pathway; L-methionine from L-homocysteine (MetE route): step 1/1.</text>
</comment>
<comment type="cofactor">
    <cofactor evidence="12">
        <name>Zn(2+)</name>
        <dbReference type="ChEBI" id="CHEBI:29105"/>
    </cofactor>
    <text evidence="12">Binds 2 Zn(2+) ions per subunit.</text>
</comment>
<sequence length="773" mass="86577">MDISVGTIGFPRVGETRQLKFALEKYWRQEISLEVLLHTANSVEEQNWKVQLAAGVDRIGVGDFTLYDHVLDWTMRLGCEPGRFRSIEDDTDRYFAMARGRTGIPAMDMTKWFDTNYHYEVPEIDQDCSPRSNFTSFLDELKRAIDVLGSQRTVPIVLGPLTYVGLGKLKNVSPSDIVEKLTPVYVDLFEHIKKLGLAEVQVHEPILVTSKGSGMTEMIAPLYGGDGTRGVLTAGNGLSVNLVTYFDGLDEGVYKAVSGSNVASISMDFTRGNNIAMLETSGFPADKRLGLGAVDGRSIWKFHPDELTEFLKRVEKCFRSGTVPRKISVQPSCSLQHLPYTVEAEVNLKEQKELGLTSVLSFAYEKLGELTAVREGLTRLEGGASSDLFSEVRMGWADFARLNPKKQTVWNRITSITGSDLRRPEQFSDRRPKQLTDCHILPTTTIGSFPQTEEIRRLRRRLINGSISKSDYETEIDKQIAYNIGVQEALGLDILVHGEPERTDMVEYFAQKLNGFAFTQNGWVQSYGSRCVRPPIIYTDLTRLHDMTVREFVVAQKLTQKPVKGMLTGPVTILNWSFPRKDITRKDQALQLALCLRDEVADLERAGCRVVQMDEPALREGMPLKDQNKDVFLQWAVDAFKLSTAVAKPETSVHTHMCYAEFSDCLDAIMALDADVNSIENARSGNETLEAFKKAGYGQDLGPGTYDIHSPVVPAVTDMEQKLQEFLSCMPPEQLVVNPDCGLKTRKWPETIAALRNMVTATHHVKAELRLEP</sequence>
<dbReference type="EC" id="2.1.1.14" evidence="4"/>
<proteinExistence type="inferred from homology"/>
<keyword evidence="6" id="KW-0028">Amino-acid biosynthesis</keyword>
<dbReference type="GO" id="GO:0008270">
    <property type="term" value="F:zinc ion binding"/>
    <property type="evidence" value="ECO:0007669"/>
    <property type="project" value="InterPro"/>
</dbReference>
<dbReference type="AlphaFoldDB" id="A0A7S0BJ74"/>
<dbReference type="EMBL" id="HBEK01010290">
    <property type="protein sequence ID" value="CAD8395656.1"/>
    <property type="molecule type" value="Transcribed_RNA"/>
</dbReference>
<evidence type="ECO:0000313" key="16">
    <source>
        <dbReference type="EMBL" id="CAD8395656.1"/>
    </source>
</evidence>
<feature type="binding site" evidence="11">
    <location>
        <position position="614"/>
    </location>
    <ligand>
        <name>L-methionine</name>
        <dbReference type="ChEBI" id="CHEBI:57844"/>
    </ligand>
</feature>
<evidence type="ECO:0000256" key="3">
    <source>
        <dbReference type="ARBA" id="ARBA00009553"/>
    </source>
</evidence>
<feature type="domain" description="Cobalamin-independent methionine synthase MetE C-terminal/archaeal" evidence="14">
    <location>
        <begin position="441"/>
        <end position="763"/>
    </location>
</feature>
<evidence type="ECO:0000256" key="1">
    <source>
        <dbReference type="ARBA" id="ARBA00002777"/>
    </source>
</evidence>
<protein>
    <recommendedName>
        <fullName evidence="4">5-methyltetrahydropteroyltriglutamate--homocysteine S-methyltransferase</fullName>
        <ecNumber evidence="4">2.1.1.14</ecNumber>
    </recommendedName>
</protein>
<dbReference type="UniPathway" id="UPA00051">
    <property type="reaction ID" value="UER00082"/>
</dbReference>
<feature type="domain" description="Cobalamin-independent methionine synthase MetE N-terminal" evidence="15">
    <location>
        <begin position="7"/>
        <end position="316"/>
    </location>
</feature>
<dbReference type="PIRSF" id="PIRSF000382">
    <property type="entry name" value="MeTrfase_B12_ind"/>
    <property type="match status" value="1"/>
</dbReference>
<dbReference type="InterPro" id="IPR006276">
    <property type="entry name" value="Cobalamin-indep_Met_synthase"/>
</dbReference>
<feature type="binding site" evidence="11">
    <location>
        <begin position="446"/>
        <end position="448"/>
    </location>
    <ligand>
        <name>L-homocysteine</name>
        <dbReference type="ChEBI" id="CHEBI:58199"/>
    </ligand>
</feature>
<dbReference type="Pfam" id="PF08267">
    <property type="entry name" value="Meth_synt_1"/>
    <property type="match status" value="1"/>
</dbReference>
<feature type="binding site" evidence="11">
    <location>
        <position position="576"/>
    </location>
    <ligand>
        <name>5-methyltetrahydropteroyltri-L-glutamate</name>
        <dbReference type="ChEBI" id="CHEBI:58207"/>
    </ligand>
</feature>
<evidence type="ECO:0000256" key="7">
    <source>
        <dbReference type="ARBA" id="ARBA00022679"/>
    </source>
</evidence>
<dbReference type="CDD" id="cd03311">
    <property type="entry name" value="CIMS_C_terminal_like"/>
    <property type="match status" value="1"/>
</dbReference>
<keyword evidence="9 12" id="KW-0862">Zinc</keyword>
<feature type="binding site" evidence="11">
    <location>
        <position position="499"/>
    </location>
    <ligand>
        <name>L-methionine</name>
        <dbReference type="ChEBI" id="CHEBI:57844"/>
    </ligand>
</feature>
<keyword evidence="10" id="KW-0486">Methionine biosynthesis</keyword>
<evidence type="ECO:0000259" key="14">
    <source>
        <dbReference type="Pfam" id="PF01717"/>
    </source>
</evidence>
<evidence type="ECO:0000256" key="6">
    <source>
        <dbReference type="ARBA" id="ARBA00022605"/>
    </source>
</evidence>
<dbReference type="GO" id="GO:0003871">
    <property type="term" value="F:5-methyltetrahydropteroyltriglutamate-homocysteine S-methyltransferase activity"/>
    <property type="evidence" value="ECO:0007669"/>
    <property type="project" value="UniProtKB-EC"/>
</dbReference>
<feature type="binding site" evidence="11">
    <location>
        <position position="20"/>
    </location>
    <ligand>
        <name>5-methyltetrahydropteroyltri-L-glutamate</name>
        <dbReference type="ChEBI" id="CHEBI:58207"/>
    </ligand>
</feature>
<dbReference type="SUPFAM" id="SSF51726">
    <property type="entry name" value="UROD/MetE-like"/>
    <property type="match status" value="2"/>
</dbReference>
<feature type="binding site" evidence="12">
    <location>
        <position position="658"/>
    </location>
    <ligand>
        <name>Zn(2+)</name>
        <dbReference type="ChEBI" id="CHEBI:29105"/>
        <label>2</label>
    </ligand>
</feature>
<feature type="active site" description="Proton donor" evidence="13">
    <location>
        <position position="709"/>
    </location>
</feature>
<keyword evidence="8 12" id="KW-0479">Metal-binding</keyword>
<evidence type="ECO:0000256" key="13">
    <source>
        <dbReference type="PIRSR" id="PIRSR000382-3"/>
    </source>
</evidence>
<evidence type="ECO:0000256" key="4">
    <source>
        <dbReference type="ARBA" id="ARBA00012034"/>
    </source>
</evidence>
<evidence type="ECO:0000256" key="11">
    <source>
        <dbReference type="PIRSR" id="PIRSR000382-1"/>
    </source>
</evidence>
<feature type="binding site" evidence="11">
    <location>
        <position position="614"/>
    </location>
    <ligand>
        <name>L-homocysteine</name>
        <dbReference type="ChEBI" id="CHEBI:58199"/>
    </ligand>
</feature>
<feature type="binding site" evidence="11">
    <location>
        <position position="116"/>
    </location>
    <ligand>
        <name>5-methyltetrahydropteroyltri-L-glutamate</name>
        <dbReference type="ChEBI" id="CHEBI:58207"/>
    </ligand>
</feature>
<dbReference type="Pfam" id="PF01717">
    <property type="entry name" value="Meth_synt_2"/>
    <property type="match status" value="1"/>
</dbReference>
<dbReference type="InterPro" id="IPR038071">
    <property type="entry name" value="UROD/MetE-like_sf"/>
</dbReference>
<comment type="function">
    <text evidence="1">Catalyzes the transfer of a methyl group from 5-methyltetrahydrofolate to homocysteine resulting in methionine formation.</text>
</comment>